<dbReference type="OrthoDB" id="272411at2759"/>
<evidence type="ECO:0000256" key="3">
    <source>
        <dbReference type="RuleBase" id="RU367048"/>
    </source>
</evidence>
<evidence type="ECO:0000256" key="1">
    <source>
        <dbReference type="ARBA" id="ARBA00004380"/>
    </source>
</evidence>
<feature type="domain" description="FUZ/MON1/HPS1 second Longin" evidence="6">
    <location>
        <begin position="302"/>
        <end position="373"/>
    </location>
</feature>
<feature type="domain" description="FUZ/MON1/HPS1 third Longin" evidence="7">
    <location>
        <begin position="457"/>
        <end position="560"/>
    </location>
</feature>
<evidence type="ECO:0000259" key="5">
    <source>
        <dbReference type="Pfam" id="PF19036"/>
    </source>
</evidence>
<evidence type="ECO:0000256" key="2">
    <source>
        <dbReference type="ARBA" id="ARBA00018132"/>
    </source>
</evidence>
<dbReference type="GO" id="GO:0000329">
    <property type="term" value="C:fungal-type vacuole membrane"/>
    <property type="evidence" value="ECO:0007669"/>
    <property type="project" value="TreeGrafter"/>
</dbReference>
<dbReference type="InterPro" id="IPR004353">
    <property type="entry name" value="Mon1"/>
</dbReference>
<dbReference type="GO" id="GO:0032585">
    <property type="term" value="C:multivesicular body membrane"/>
    <property type="evidence" value="ECO:0007669"/>
    <property type="project" value="UniProtKB-SubCell"/>
</dbReference>
<comment type="similarity">
    <text evidence="3">Belongs to the MON1/SAND family.</text>
</comment>
<organism evidence="8 9">
    <name type="scientific">Armillaria ostoyae</name>
    <name type="common">Armillaria root rot fungus</name>
    <dbReference type="NCBI Taxonomy" id="47428"/>
    <lineage>
        <taxon>Eukaryota</taxon>
        <taxon>Fungi</taxon>
        <taxon>Dikarya</taxon>
        <taxon>Basidiomycota</taxon>
        <taxon>Agaricomycotina</taxon>
        <taxon>Agaricomycetes</taxon>
        <taxon>Agaricomycetidae</taxon>
        <taxon>Agaricales</taxon>
        <taxon>Marasmiineae</taxon>
        <taxon>Physalacriaceae</taxon>
        <taxon>Armillaria</taxon>
    </lineage>
</organism>
<dbReference type="InterPro" id="IPR043972">
    <property type="entry name" value="FUZ/MON1/HPS1_longin_1"/>
</dbReference>
<dbReference type="GO" id="GO:0006623">
    <property type="term" value="P:protein targeting to vacuole"/>
    <property type="evidence" value="ECO:0007669"/>
    <property type="project" value="UniProtKB-UniRule"/>
</dbReference>
<sequence length="571" mass="63164">MSGSPSRPATPSVVARASPSRLAIPSVLRPSPSLSNLHVHGQSSAPSQPESSASSIIGVEPNEGILVQDVDAEAETVDSEDVVAVGQLDAFAGDAEAKKTLRDQLRKTLNHRPSRELPSLSRKRGKKVEVTLDDTRNIHLVNISSLQMPGNPSSQETESDSFTSTIGVMQALISVFIDDHDKLRCINAGNTRIVFLQRSPLYYACVSSWGEPESVTRSHLEFLHLQILSIVTASQLRRIFERRTNFDLRRLLDGTETFLHSMLDRLEFDLAMATSSLHCLRLDPMVRKRVADTLVPTSKVKDILYVILIARGRVVTLIRPKKHSIHPADIHILMNTVHNPSIYNSPAAASWIPICLPKFNPNGFVNAYISFFQRDNPEEATTLSPGTPQSSPSVNVVDPDVGTALVCLSGGADFDTIRSWCDGVTQKLANEGTLKLLSDCVRSGQSEYAVAELGIPGLRHFVYKSRAQVQVTFPTFEDPYENLTDRRRIITLYQVLHDAIHAKSGQSETLKLQYIRTEKESVMGWITQPFEMYIALSPRLPKSAVIGAANAVSRWVKKEEGRLFLKDAPVF</sequence>
<dbReference type="STRING" id="47428.A0A284RFC6"/>
<keyword evidence="3" id="KW-0967">Endosome</keyword>
<keyword evidence="9" id="KW-1185">Reference proteome</keyword>
<feature type="compositionally biased region" description="Low complexity" evidence="4">
    <location>
        <begin position="42"/>
        <end position="55"/>
    </location>
</feature>
<dbReference type="AlphaFoldDB" id="A0A284RFC6"/>
<evidence type="ECO:0000259" key="7">
    <source>
        <dbReference type="Pfam" id="PF19038"/>
    </source>
</evidence>
<feature type="domain" description="FUZ/MON1/HPS1 first Longin" evidence="5">
    <location>
        <begin position="159"/>
        <end position="261"/>
    </location>
</feature>
<dbReference type="EMBL" id="FUEG01000008">
    <property type="protein sequence ID" value="SJL07457.1"/>
    <property type="molecule type" value="Genomic_DNA"/>
</dbReference>
<dbReference type="InterPro" id="IPR043970">
    <property type="entry name" value="FUZ/MON1/HPS1_longin_3"/>
</dbReference>
<comment type="subcellular location">
    <subcellularLocation>
        <location evidence="3">Endosome</location>
        <location evidence="3">Multivesicular body membrane</location>
        <topology evidence="3">Peripheral membrane protein</topology>
    </subcellularLocation>
    <subcellularLocation>
        <location evidence="1 3">Prevacuolar compartment membrane</location>
        <topology evidence="1 3">Peripheral membrane protein</topology>
    </subcellularLocation>
    <subcellularLocation>
        <location evidence="3">Vacuole membrane</location>
        <topology evidence="3">Peripheral membrane protein</topology>
    </subcellularLocation>
</comment>
<proteinExistence type="inferred from homology"/>
<dbReference type="OMA" id="AYTCVPL"/>
<dbReference type="Pfam" id="PF19038">
    <property type="entry name" value="Fuz_longin_3"/>
    <property type="match status" value="1"/>
</dbReference>
<gene>
    <name evidence="8" type="ORF">ARMOST_10807</name>
</gene>
<dbReference type="PRINTS" id="PR01546">
    <property type="entry name" value="YEAST73DUF"/>
</dbReference>
<dbReference type="PANTHER" id="PTHR13027">
    <property type="entry name" value="SAND PROTEIN-RELATED"/>
    <property type="match status" value="1"/>
</dbReference>
<evidence type="ECO:0000313" key="9">
    <source>
        <dbReference type="Proteomes" id="UP000219338"/>
    </source>
</evidence>
<keyword evidence="3" id="KW-0072">Autophagy</keyword>
<name>A0A284RFC6_ARMOS</name>
<dbReference type="PANTHER" id="PTHR13027:SF7">
    <property type="entry name" value="VACUOLAR FUSION PROTEIN MON1 HOMOLOG"/>
    <property type="match status" value="1"/>
</dbReference>
<keyword evidence="3" id="KW-0926">Vacuole</keyword>
<dbReference type="Proteomes" id="UP000219338">
    <property type="component" value="Unassembled WGS sequence"/>
</dbReference>
<feature type="region of interest" description="Disordered" evidence="4">
    <location>
        <begin position="1"/>
        <end position="55"/>
    </location>
</feature>
<keyword evidence="3" id="KW-0813">Transport</keyword>
<evidence type="ECO:0000313" key="8">
    <source>
        <dbReference type="EMBL" id="SJL07457.1"/>
    </source>
</evidence>
<comment type="function">
    <text evidence="3">Required for multiple vacuole delivery pathways including the cytoplasm to vacuole transport (Cvt), autophagy, pexophagy and endocytosis.</text>
</comment>
<dbReference type="GO" id="GO:0016192">
    <property type="term" value="P:vesicle-mediated transport"/>
    <property type="evidence" value="ECO:0007669"/>
    <property type="project" value="InterPro"/>
</dbReference>
<evidence type="ECO:0000256" key="4">
    <source>
        <dbReference type="SAM" id="MobiDB-lite"/>
    </source>
</evidence>
<dbReference type="Pfam" id="PF19037">
    <property type="entry name" value="Fuz_longin_2"/>
    <property type="match status" value="1"/>
</dbReference>
<dbReference type="GO" id="GO:0035658">
    <property type="term" value="C:Mon1-Ccz1 complex"/>
    <property type="evidence" value="ECO:0007669"/>
    <property type="project" value="TreeGrafter"/>
</dbReference>
<keyword evidence="3" id="KW-0472">Membrane</keyword>
<dbReference type="GO" id="GO:0006914">
    <property type="term" value="P:autophagy"/>
    <property type="evidence" value="ECO:0007669"/>
    <property type="project" value="UniProtKB-UniRule"/>
</dbReference>
<evidence type="ECO:0000259" key="6">
    <source>
        <dbReference type="Pfam" id="PF19037"/>
    </source>
</evidence>
<keyword evidence="3" id="KW-0653">Protein transport</keyword>
<accession>A0A284RFC6</accession>
<protein>
    <recommendedName>
        <fullName evidence="2 3">Vacuolar fusion protein MON1</fullName>
    </recommendedName>
</protein>
<dbReference type="InterPro" id="IPR043971">
    <property type="entry name" value="FUZ/MON1/HPS1_longin_2"/>
</dbReference>
<dbReference type="Pfam" id="PF19036">
    <property type="entry name" value="Fuz_longin_1"/>
    <property type="match status" value="1"/>
</dbReference>
<reference evidence="9" key="1">
    <citation type="journal article" date="2017" name="Nat. Ecol. Evol.">
        <title>Genome expansion and lineage-specific genetic innovations in the forest pathogenic fungi Armillaria.</title>
        <authorList>
            <person name="Sipos G."/>
            <person name="Prasanna A.N."/>
            <person name="Walter M.C."/>
            <person name="O'Connor E."/>
            <person name="Balint B."/>
            <person name="Krizsan K."/>
            <person name="Kiss B."/>
            <person name="Hess J."/>
            <person name="Varga T."/>
            <person name="Slot J."/>
            <person name="Riley R."/>
            <person name="Boka B."/>
            <person name="Rigling D."/>
            <person name="Barry K."/>
            <person name="Lee J."/>
            <person name="Mihaltcheva S."/>
            <person name="LaButti K."/>
            <person name="Lipzen A."/>
            <person name="Waldron R."/>
            <person name="Moloney N.M."/>
            <person name="Sperisen C."/>
            <person name="Kredics L."/>
            <person name="Vagvoelgyi C."/>
            <person name="Patrignani A."/>
            <person name="Fitzpatrick D."/>
            <person name="Nagy I."/>
            <person name="Doyle S."/>
            <person name="Anderson J.B."/>
            <person name="Grigoriev I.V."/>
            <person name="Gueldener U."/>
            <person name="Muensterkoetter M."/>
            <person name="Nagy L.G."/>
        </authorList>
    </citation>
    <scope>NUCLEOTIDE SEQUENCE [LARGE SCALE GENOMIC DNA]</scope>
    <source>
        <strain evidence="9">C18/9</strain>
    </source>
</reference>